<feature type="domain" description="RNase H type-1" evidence="1">
    <location>
        <begin position="1"/>
        <end position="124"/>
    </location>
</feature>
<dbReference type="PROSITE" id="PS50879">
    <property type="entry name" value="RNASE_H_1"/>
    <property type="match status" value="1"/>
</dbReference>
<dbReference type="Proteomes" id="UP000825729">
    <property type="component" value="Unassembled WGS sequence"/>
</dbReference>
<sequence>MYFDGVARRNGNGAGVLFVSPRKDLLPCSFVVTQNCSNNEAEYQAILLGLDMAVEMKLSQLNIYSDSVLIIKQITGKFEVKKLELVLFWRYACDLLVQIPEALIHYVPLSENGSADALAGIATSLAQFVERPNQVPICERWVVLPPADKEGEEEQTNEMEESFPISTREDKVGDWREPISNFLRYGTLTTDLRERLHIHRTTPRGSTKVSFSDVYPKKRDCKF</sequence>
<comment type="caution">
    <text evidence="2">The sequence shown here is derived from an EMBL/GenBank/DDBJ whole genome shotgun (WGS) entry which is preliminary data.</text>
</comment>
<dbReference type="Pfam" id="PF13456">
    <property type="entry name" value="RVT_3"/>
    <property type="match status" value="1"/>
</dbReference>
<keyword evidence="3" id="KW-1185">Reference proteome</keyword>
<dbReference type="PANTHER" id="PTHR48475">
    <property type="entry name" value="RIBONUCLEASE H"/>
    <property type="match status" value="1"/>
</dbReference>
<evidence type="ECO:0000313" key="2">
    <source>
        <dbReference type="EMBL" id="KAG9450518.1"/>
    </source>
</evidence>
<reference evidence="2 3" key="1">
    <citation type="submission" date="2021-07" db="EMBL/GenBank/DDBJ databases">
        <title>The Aristolochia fimbriata genome: insights into angiosperm evolution, floral development and chemical biosynthesis.</title>
        <authorList>
            <person name="Jiao Y."/>
        </authorList>
    </citation>
    <scope>NUCLEOTIDE SEQUENCE [LARGE SCALE GENOMIC DNA]</scope>
    <source>
        <strain evidence="2">IBCAS-2021</strain>
        <tissue evidence="2">Leaf</tissue>
    </source>
</reference>
<dbReference type="CDD" id="cd09279">
    <property type="entry name" value="RNase_HI_like"/>
    <property type="match status" value="1"/>
</dbReference>
<name>A0AAV7ENW2_ARIFI</name>
<dbReference type="InterPro" id="IPR002156">
    <property type="entry name" value="RNaseH_domain"/>
</dbReference>
<dbReference type="InterPro" id="IPR012337">
    <property type="entry name" value="RNaseH-like_sf"/>
</dbReference>
<proteinExistence type="predicted"/>
<dbReference type="SUPFAM" id="SSF53098">
    <property type="entry name" value="Ribonuclease H-like"/>
    <property type="match status" value="1"/>
</dbReference>
<dbReference type="EMBL" id="JAINDJ010000004">
    <property type="protein sequence ID" value="KAG9450518.1"/>
    <property type="molecule type" value="Genomic_DNA"/>
</dbReference>
<organism evidence="2 3">
    <name type="scientific">Aristolochia fimbriata</name>
    <name type="common">White veined hardy Dutchman's pipe vine</name>
    <dbReference type="NCBI Taxonomy" id="158543"/>
    <lineage>
        <taxon>Eukaryota</taxon>
        <taxon>Viridiplantae</taxon>
        <taxon>Streptophyta</taxon>
        <taxon>Embryophyta</taxon>
        <taxon>Tracheophyta</taxon>
        <taxon>Spermatophyta</taxon>
        <taxon>Magnoliopsida</taxon>
        <taxon>Magnoliidae</taxon>
        <taxon>Piperales</taxon>
        <taxon>Aristolochiaceae</taxon>
        <taxon>Aristolochia</taxon>
    </lineage>
</organism>
<dbReference type="GO" id="GO:0003676">
    <property type="term" value="F:nucleic acid binding"/>
    <property type="evidence" value="ECO:0007669"/>
    <property type="project" value="InterPro"/>
</dbReference>
<dbReference type="Gene3D" id="3.30.420.10">
    <property type="entry name" value="Ribonuclease H-like superfamily/Ribonuclease H"/>
    <property type="match status" value="1"/>
</dbReference>
<dbReference type="GO" id="GO:0004523">
    <property type="term" value="F:RNA-DNA hybrid ribonuclease activity"/>
    <property type="evidence" value="ECO:0007669"/>
    <property type="project" value="InterPro"/>
</dbReference>
<dbReference type="InterPro" id="IPR036397">
    <property type="entry name" value="RNaseH_sf"/>
</dbReference>
<dbReference type="AlphaFoldDB" id="A0AAV7ENW2"/>
<evidence type="ECO:0000313" key="3">
    <source>
        <dbReference type="Proteomes" id="UP000825729"/>
    </source>
</evidence>
<gene>
    <name evidence="2" type="ORF">H6P81_010483</name>
</gene>
<evidence type="ECO:0000259" key="1">
    <source>
        <dbReference type="PROSITE" id="PS50879"/>
    </source>
</evidence>
<protein>
    <recommendedName>
        <fullName evidence="1">RNase H type-1 domain-containing protein</fullName>
    </recommendedName>
</protein>
<accession>A0AAV7ENW2</accession>
<dbReference type="PANTHER" id="PTHR48475:SF1">
    <property type="entry name" value="RNASE H TYPE-1 DOMAIN-CONTAINING PROTEIN"/>
    <property type="match status" value="1"/>
</dbReference>